<feature type="domain" description="AAA" evidence="1">
    <location>
        <begin position="2"/>
        <end position="207"/>
    </location>
</feature>
<organism evidence="2 3">
    <name type="scientific">Lacticaseibacillus paracasei NRIC 0644</name>
    <dbReference type="NCBI Taxonomy" id="1435038"/>
    <lineage>
        <taxon>Bacteria</taxon>
        <taxon>Bacillati</taxon>
        <taxon>Bacillota</taxon>
        <taxon>Bacilli</taxon>
        <taxon>Lactobacillales</taxon>
        <taxon>Lactobacillaceae</taxon>
        <taxon>Lacticaseibacillus</taxon>
    </lineage>
</organism>
<dbReference type="AlphaFoldDB" id="A0A0C9NV73"/>
<name>A0A0C9NV73_LACPA</name>
<dbReference type="PANTHER" id="PTHR13696:SF99">
    <property type="entry name" value="COBYRINIC ACID AC-DIAMIDE SYNTHASE"/>
    <property type="match status" value="1"/>
</dbReference>
<comment type="caution">
    <text evidence="2">The sequence shown here is derived from an EMBL/GenBank/DDBJ whole genome shotgun (WGS) entry which is preliminary data.</text>
</comment>
<dbReference type="InterPro" id="IPR027417">
    <property type="entry name" value="P-loop_NTPase"/>
</dbReference>
<reference evidence="3" key="1">
    <citation type="submission" date="2014-05" db="EMBL/GenBank/DDBJ databases">
        <title>Whole genome sequencing of Lactobacillus casei NRIC0644.</title>
        <authorList>
            <person name="Atarashi H."/>
            <person name="Yoshida Y."/>
            <person name="Fujimura S."/>
            <person name="Tanaka N."/>
            <person name="Shiwa Y."/>
            <person name="Yoshikawa H."/>
            <person name="Okada S."/>
            <person name="Nakagawa J."/>
        </authorList>
    </citation>
    <scope>NUCLEOTIDE SEQUENCE [LARGE SCALE GENOMIC DNA]</scope>
    <source>
        <strain evidence="3">NRIC0644</strain>
    </source>
</reference>
<gene>
    <name evidence="2" type="ORF">LC0644_0374</name>
</gene>
<evidence type="ECO:0000313" key="3">
    <source>
        <dbReference type="Proteomes" id="UP000032552"/>
    </source>
</evidence>
<dbReference type="Pfam" id="PF13614">
    <property type="entry name" value="AAA_31"/>
    <property type="match status" value="1"/>
</dbReference>
<evidence type="ECO:0000313" key="2">
    <source>
        <dbReference type="EMBL" id="GAN35785.1"/>
    </source>
</evidence>
<dbReference type="Proteomes" id="UP000032552">
    <property type="component" value="Unassembled WGS sequence"/>
</dbReference>
<protein>
    <submittedName>
        <fullName evidence="2">Replication-associated protein</fullName>
    </submittedName>
</protein>
<dbReference type="CDD" id="cd02042">
    <property type="entry name" value="ParAB_family"/>
    <property type="match status" value="1"/>
</dbReference>
<dbReference type="InterPro" id="IPR025669">
    <property type="entry name" value="AAA_dom"/>
</dbReference>
<accession>A0A0C9NV73</accession>
<dbReference type="InterPro" id="IPR050678">
    <property type="entry name" value="DNA_Partitioning_ATPase"/>
</dbReference>
<dbReference type="SUPFAM" id="SSF52540">
    <property type="entry name" value="P-loop containing nucleoside triphosphate hydrolases"/>
    <property type="match status" value="1"/>
</dbReference>
<dbReference type="PANTHER" id="PTHR13696">
    <property type="entry name" value="P-LOOP CONTAINING NUCLEOSIDE TRIPHOSPHATE HYDROLASE"/>
    <property type="match status" value="1"/>
</dbReference>
<evidence type="ECO:0000259" key="1">
    <source>
        <dbReference type="Pfam" id="PF13614"/>
    </source>
</evidence>
<dbReference type="EMBL" id="BAYM01000025">
    <property type="protein sequence ID" value="GAN35785.1"/>
    <property type="molecule type" value="Genomic_DNA"/>
</dbReference>
<dbReference type="Gene3D" id="3.40.50.300">
    <property type="entry name" value="P-loop containing nucleotide triphosphate hydrolases"/>
    <property type="match status" value="1"/>
</dbReference>
<proteinExistence type="predicted"/>
<dbReference type="RefSeq" id="WP_045625241.1">
    <property type="nucleotide sequence ID" value="NZ_BAYM01000025.1"/>
</dbReference>
<sequence length="299" mass="34158">MTKVITTGNFKGGVGKTTNAVMIAYTLAKQDNQVLLVDLDPQANASDLLFTTMALVFQNIERKTRRINPNGRAITEEYWAIRGTETPIYDVTEFKAIVSNDLEKAIIKFMPNLDFIPSDEDLQGLEKYLYTNFDTDYEQDHFFNNLLEPIKSNYDYIVMDVPPQLNKFTDSALVASDYVIVVLQTQERSLSGAEKFVEHLLQIQNDYELGLDLLGVLPVLFQNGADIDLDVLNDARKSFGDANMFKTEIKQMARLKRFDRTGITDNPHDIHDKRVHALYEKLCAEALNRMHLIQEVNHD</sequence>